<name>A0AB34JZX4_PRYPA</name>
<accession>A0AB34JZX4</accession>
<dbReference type="InterPro" id="IPR002659">
    <property type="entry name" value="Glyco_trans_31"/>
</dbReference>
<keyword evidence="8 10" id="KW-0333">Golgi apparatus</keyword>
<dbReference type="GO" id="GO:0000139">
    <property type="term" value="C:Golgi membrane"/>
    <property type="evidence" value="ECO:0007669"/>
    <property type="project" value="UniProtKB-SubCell"/>
</dbReference>
<keyword evidence="12" id="KW-1185">Reference proteome</keyword>
<evidence type="ECO:0000313" key="11">
    <source>
        <dbReference type="EMBL" id="KAL1527778.1"/>
    </source>
</evidence>
<dbReference type="PANTHER" id="PTHR11214">
    <property type="entry name" value="BETA-1,3-N-ACETYLGLUCOSAMINYLTRANSFERASE"/>
    <property type="match status" value="1"/>
</dbReference>
<evidence type="ECO:0000256" key="8">
    <source>
        <dbReference type="ARBA" id="ARBA00023034"/>
    </source>
</evidence>
<evidence type="ECO:0000256" key="7">
    <source>
        <dbReference type="ARBA" id="ARBA00022989"/>
    </source>
</evidence>
<reference evidence="11 12" key="1">
    <citation type="journal article" date="2024" name="Science">
        <title>Giant polyketide synthase enzymes in the biosynthesis of giant marine polyether toxins.</title>
        <authorList>
            <person name="Fallon T.R."/>
            <person name="Shende V.V."/>
            <person name="Wierzbicki I.H."/>
            <person name="Pendleton A.L."/>
            <person name="Watervoot N.F."/>
            <person name="Auber R.P."/>
            <person name="Gonzalez D.J."/>
            <person name="Wisecaver J.H."/>
            <person name="Moore B.S."/>
        </authorList>
    </citation>
    <scope>NUCLEOTIDE SEQUENCE [LARGE SCALE GENOMIC DNA]</scope>
    <source>
        <strain evidence="11 12">12B1</strain>
    </source>
</reference>
<keyword evidence="9" id="KW-0472">Membrane</keyword>
<keyword evidence="4" id="KW-0808">Transferase</keyword>
<keyword evidence="3 10" id="KW-0328">Glycosyltransferase</keyword>
<sequence>MEGGSLAVGVLTHPSHTGRRAAIRETWAAACIPEGRVLGVAVRLRFIVGRSSLLTHLPELRSSGDLLVLPAVQESWSVLHKTLAWIRVAMEWRPRWVACVDDDAYVRLTLVLSDLLRLAQRNYSRVMYGPLEWFAFDRKTGILGPWGKNVGHAARSWRAANATARGGGQLTPPFPFLKGPLMVFDAAVSRHLLSGACGFPDAYASPMPSHARGRGRVLHDIAIGYHLSTCPPAKGVTVLDIGVATPAWRTTSSKSAPTGGGFLELRPRLDLEVGLAGCLRGVHFGSGPISIKQRECAGECAPGEALRRCLHVMHAHARVRPGNVTRLRCSGADTSWFNKSRGLVRNYTGWSYCHLQKIAFCETGRFLAPYHSATKQRMKC</sequence>
<keyword evidence="6" id="KW-0735">Signal-anchor</keyword>
<dbReference type="EC" id="2.4.1.-" evidence="10"/>
<evidence type="ECO:0000256" key="10">
    <source>
        <dbReference type="RuleBase" id="RU363063"/>
    </source>
</evidence>
<comment type="similarity">
    <text evidence="2 10">Belongs to the glycosyltransferase 31 family.</text>
</comment>
<dbReference type="PANTHER" id="PTHR11214:SF3">
    <property type="entry name" value="BETA-1,3-GALACTOSYLTRANSFERASE 6"/>
    <property type="match status" value="1"/>
</dbReference>
<protein>
    <recommendedName>
        <fullName evidence="10">Hexosyltransferase</fullName>
        <ecNumber evidence="10">2.4.1.-</ecNumber>
    </recommendedName>
</protein>
<evidence type="ECO:0000256" key="3">
    <source>
        <dbReference type="ARBA" id="ARBA00022676"/>
    </source>
</evidence>
<gene>
    <name evidence="11" type="ORF">AB1Y20_009163</name>
</gene>
<evidence type="ECO:0000256" key="5">
    <source>
        <dbReference type="ARBA" id="ARBA00022692"/>
    </source>
</evidence>
<keyword evidence="5" id="KW-0812">Transmembrane</keyword>
<evidence type="ECO:0000256" key="2">
    <source>
        <dbReference type="ARBA" id="ARBA00008661"/>
    </source>
</evidence>
<comment type="subcellular location">
    <subcellularLocation>
        <location evidence="1 10">Golgi apparatus membrane</location>
        <topology evidence="1 10">Single-pass type II membrane protein</topology>
    </subcellularLocation>
</comment>
<dbReference type="Pfam" id="PF01762">
    <property type="entry name" value="Galactosyl_T"/>
    <property type="match status" value="1"/>
</dbReference>
<evidence type="ECO:0000256" key="4">
    <source>
        <dbReference type="ARBA" id="ARBA00022679"/>
    </source>
</evidence>
<evidence type="ECO:0000256" key="1">
    <source>
        <dbReference type="ARBA" id="ARBA00004323"/>
    </source>
</evidence>
<evidence type="ECO:0000313" key="12">
    <source>
        <dbReference type="Proteomes" id="UP001515480"/>
    </source>
</evidence>
<comment type="caution">
    <text evidence="11">The sequence shown here is derived from an EMBL/GenBank/DDBJ whole genome shotgun (WGS) entry which is preliminary data.</text>
</comment>
<evidence type="ECO:0000256" key="6">
    <source>
        <dbReference type="ARBA" id="ARBA00022968"/>
    </source>
</evidence>
<keyword evidence="7" id="KW-1133">Transmembrane helix</keyword>
<dbReference type="GO" id="GO:0008378">
    <property type="term" value="F:galactosyltransferase activity"/>
    <property type="evidence" value="ECO:0007669"/>
    <property type="project" value="TreeGrafter"/>
</dbReference>
<dbReference type="EMBL" id="JBGBPQ010000002">
    <property type="protein sequence ID" value="KAL1527778.1"/>
    <property type="molecule type" value="Genomic_DNA"/>
</dbReference>
<evidence type="ECO:0000256" key="9">
    <source>
        <dbReference type="ARBA" id="ARBA00023136"/>
    </source>
</evidence>
<dbReference type="AlphaFoldDB" id="A0AB34JZX4"/>
<dbReference type="Gene3D" id="3.90.550.50">
    <property type="match status" value="1"/>
</dbReference>
<organism evidence="11 12">
    <name type="scientific">Prymnesium parvum</name>
    <name type="common">Toxic golden alga</name>
    <dbReference type="NCBI Taxonomy" id="97485"/>
    <lineage>
        <taxon>Eukaryota</taxon>
        <taxon>Haptista</taxon>
        <taxon>Haptophyta</taxon>
        <taxon>Prymnesiophyceae</taxon>
        <taxon>Prymnesiales</taxon>
        <taxon>Prymnesiaceae</taxon>
        <taxon>Prymnesium</taxon>
    </lineage>
</organism>
<dbReference type="Proteomes" id="UP001515480">
    <property type="component" value="Unassembled WGS sequence"/>
</dbReference>
<proteinExistence type="inferred from homology"/>